<evidence type="ECO:0000313" key="2">
    <source>
        <dbReference type="EMBL" id="TCB96499.1"/>
    </source>
</evidence>
<dbReference type="InterPro" id="IPR043917">
    <property type="entry name" value="DUF5753"/>
</dbReference>
<comment type="caution">
    <text evidence="2">The sequence shown here is derived from an EMBL/GenBank/DDBJ whole genome shotgun (WGS) entry which is preliminary data.</text>
</comment>
<dbReference type="Pfam" id="PF19054">
    <property type="entry name" value="DUF5753"/>
    <property type="match status" value="1"/>
</dbReference>
<dbReference type="EMBL" id="SJJR01000009">
    <property type="protein sequence ID" value="TCB96499.1"/>
    <property type="molecule type" value="Genomic_DNA"/>
</dbReference>
<dbReference type="InterPro" id="IPR001387">
    <property type="entry name" value="Cro/C1-type_HTH"/>
</dbReference>
<sequence length="319" mass="35056">MIKWPIVCMLLFGKVVIGGSVSDTDGSALLRRRIGRKLAALRRETGMSQEKAATLLQRSPATIHRIEAGDPRVKFRDIEIKAMCELYEASAEDRAELLALGGETRTKGASAWWHDYTNTRLPSWFGLFVRLESSAERIREYGPEAVPGLLQTREYATAVTGVPKGLIGAEDVKRQVDFRMERQRLLANPRPPHLAVVLGEGAIRRAVGGPEVMAAQLQHLLDVGRSPSVTIRILPFEAGAHGGMTSAFFILEFPDVPGTSEPLEPPLVYVDSLTGALYLDKATEVAAYRLAWDDVTSRALDEKSSRTLITATMEAFTRG</sequence>
<gene>
    <name evidence="2" type="ORF">E0H26_15245</name>
</gene>
<dbReference type="GO" id="GO:0003677">
    <property type="term" value="F:DNA binding"/>
    <property type="evidence" value="ECO:0007669"/>
    <property type="project" value="InterPro"/>
</dbReference>
<feature type="domain" description="HTH cro/C1-type" evidence="1">
    <location>
        <begin position="37"/>
        <end position="94"/>
    </location>
</feature>
<protein>
    <submittedName>
        <fullName evidence="2">XRE family transcriptional regulator</fullName>
    </submittedName>
</protein>
<dbReference type="OrthoDB" id="3458445at2"/>
<accession>A0A4R0GLV2</accession>
<dbReference type="AlphaFoldDB" id="A0A4R0GLV2"/>
<dbReference type="Proteomes" id="UP000292274">
    <property type="component" value="Unassembled WGS sequence"/>
</dbReference>
<evidence type="ECO:0000259" key="1">
    <source>
        <dbReference type="SMART" id="SM00530"/>
    </source>
</evidence>
<name>A0A4R0GLV2_9ACTN</name>
<organism evidence="2 3">
    <name type="scientific">Micromonospora zingiberis</name>
    <dbReference type="NCBI Taxonomy" id="2053011"/>
    <lineage>
        <taxon>Bacteria</taxon>
        <taxon>Bacillati</taxon>
        <taxon>Actinomycetota</taxon>
        <taxon>Actinomycetes</taxon>
        <taxon>Micromonosporales</taxon>
        <taxon>Micromonosporaceae</taxon>
        <taxon>Micromonospora</taxon>
    </lineage>
</organism>
<dbReference type="Pfam" id="PF13560">
    <property type="entry name" value="HTH_31"/>
    <property type="match status" value="1"/>
</dbReference>
<evidence type="ECO:0000313" key="3">
    <source>
        <dbReference type="Proteomes" id="UP000292274"/>
    </source>
</evidence>
<keyword evidence="3" id="KW-1185">Reference proteome</keyword>
<dbReference type="SUPFAM" id="SSF47413">
    <property type="entry name" value="lambda repressor-like DNA-binding domains"/>
    <property type="match status" value="1"/>
</dbReference>
<dbReference type="SMART" id="SM00530">
    <property type="entry name" value="HTH_XRE"/>
    <property type="match status" value="1"/>
</dbReference>
<proteinExistence type="predicted"/>
<dbReference type="InterPro" id="IPR010982">
    <property type="entry name" value="Lambda_DNA-bd_dom_sf"/>
</dbReference>
<reference evidence="2 3" key="1">
    <citation type="submission" date="2019-02" db="EMBL/GenBank/DDBJ databases">
        <title>Jishengella sp. nov., isolated from a root of Zingiber montanum.</title>
        <authorList>
            <person name="Kuncharoen N."/>
            <person name="Kudo T."/>
            <person name="Masahiro Y."/>
            <person name="Ohkuma M."/>
            <person name="Tanasupawat S."/>
        </authorList>
    </citation>
    <scope>NUCLEOTIDE SEQUENCE [LARGE SCALE GENOMIC DNA]</scope>
    <source>
        <strain evidence="2 3">PLAI 1-1</strain>
    </source>
</reference>
<dbReference type="Gene3D" id="1.10.260.40">
    <property type="entry name" value="lambda repressor-like DNA-binding domains"/>
    <property type="match status" value="1"/>
</dbReference>
<dbReference type="CDD" id="cd00093">
    <property type="entry name" value="HTH_XRE"/>
    <property type="match status" value="1"/>
</dbReference>